<comment type="similarity">
    <text evidence="2 6">Belongs to the G-protein coupled receptor 1 family.</text>
</comment>
<comment type="subcellular location">
    <subcellularLocation>
        <location evidence="1">Membrane</location>
    </subcellularLocation>
</comment>
<dbReference type="PANTHER" id="PTHR47760">
    <property type="entry name" value="G-PROTEIN COUPLED RECEPTOR B0563.6-LIKE PROTEIN-RELATED"/>
    <property type="match status" value="1"/>
</dbReference>
<proteinExistence type="inferred from homology"/>
<feature type="transmembrane region" description="Helical" evidence="7">
    <location>
        <begin position="101"/>
        <end position="123"/>
    </location>
</feature>
<evidence type="ECO:0000256" key="2">
    <source>
        <dbReference type="ARBA" id="ARBA00010663"/>
    </source>
</evidence>
<dbReference type="PROSITE" id="PS00237">
    <property type="entry name" value="G_PROTEIN_RECEP_F1_1"/>
    <property type="match status" value="1"/>
</dbReference>
<keyword evidence="4 7" id="KW-1133">Transmembrane helix</keyword>
<feature type="domain" description="G-protein coupled receptors family 1 profile" evidence="8">
    <location>
        <begin position="42"/>
        <end position="307"/>
    </location>
</feature>
<feature type="transmembrane region" description="Helical" evidence="7">
    <location>
        <begin position="198"/>
        <end position="223"/>
    </location>
</feature>
<name>A0AAV2PU29_MEGNR</name>
<dbReference type="InterPro" id="IPR017452">
    <property type="entry name" value="GPCR_Rhodpsn_7TM"/>
</dbReference>
<keyword evidence="10" id="KW-1185">Reference proteome</keyword>
<feature type="transmembrane region" description="Helical" evidence="7">
    <location>
        <begin position="30"/>
        <end position="50"/>
    </location>
</feature>
<evidence type="ECO:0000256" key="3">
    <source>
        <dbReference type="ARBA" id="ARBA00022692"/>
    </source>
</evidence>
<sequence>MVNSTNNSSGKSWLSPPADVEPALRIRNQIILPIFITFGVIANTFTFYVVTRPKPRTLYFNLYIQVMSLLDLLGFIMRLPIAFDDEYCGYSQYSMAFYMTHFGWLIINMLRGINSYVLVFLSLDRFIGIWWPDTFRNMKDSKIGTILLILTSVLVFFTTYIPWTTRFLKVSPDEQQWFMNWKNPDQPKSMAFRFFRHYSTLIITVLPSILIAGLNIGIVIGFFKKNIYGKESIGSSKQTAKTQRFYHTIAVLLLNASYAICCFPYAVVSIYIETGTCYSKSTYGEVTMLYLLESLSSLWSILNMLIFFLLTKEYISELKKMFKTLPLFKNYITESTQASHYINDSVLNCDP</sequence>
<evidence type="ECO:0000256" key="6">
    <source>
        <dbReference type="RuleBase" id="RU000688"/>
    </source>
</evidence>
<dbReference type="AlphaFoldDB" id="A0AAV2PU29"/>
<dbReference type="PRINTS" id="PR00237">
    <property type="entry name" value="GPCRRHODOPSN"/>
</dbReference>
<keyword evidence="6" id="KW-0675">Receptor</keyword>
<feature type="transmembrane region" description="Helical" evidence="7">
    <location>
        <begin position="62"/>
        <end position="81"/>
    </location>
</feature>
<evidence type="ECO:0000256" key="1">
    <source>
        <dbReference type="ARBA" id="ARBA00004370"/>
    </source>
</evidence>
<feature type="non-terminal residue" evidence="9">
    <location>
        <position position="351"/>
    </location>
</feature>
<dbReference type="EMBL" id="CAXKWB010001401">
    <property type="protein sequence ID" value="CAL4064294.1"/>
    <property type="molecule type" value="Genomic_DNA"/>
</dbReference>
<dbReference type="GO" id="GO:0016020">
    <property type="term" value="C:membrane"/>
    <property type="evidence" value="ECO:0007669"/>
    <property type="project" value="UniProtKB-SubCell"/>
</dbReference>
<feature type="transmembrane region" description="Helical" evidence="7">
    <location>
        <begin position="244"/>
        <end position="268"/>
    </location>
</feature>
<keyword evidence="6" id="KW-0297">G-protein coupled receptor</keyword>
<evidence type="ECO:0000259" key="8">
    <source>
        <dbReference type="PROSITE" id="PS50262"/>
    </source>
</evidence>
<keyword evidence="5 7" id="KW-0472">Membrane</keyword>
<dbReference type="Proteomes" id="UP001497623">
    <property type="component" value="Unassembled WGS sequence"/>
</dbReference>
<comment type="caution">
    <text evidence="9">The sequence shown here is derived from an EMBL/GenBank/DDBJ whole genome shotgun (WGS) entry which is preliminary data.</text>
</comment>
<keyword evidence="6" id="KW-0807">Transducer</keyword>
<dbReference type="PROSITE" id="PS50262">
    <property type="entry name" value="G_PROTEIN_RECEP_F1_2"/>
    <property type="match status" value="1"/>
</dbReference>
<gene>
    <name evidence="9" type="ORF">MNOR_LOCUS3946</name>
</gene>
<evidence type="ECO:0000256" key="7">
    <source>
        <dbReference type="SAM" id="Phobius"/>
    </source>
</evidence>
<dbReference type="InterPro" id="IPR000276">
    <property type="entry name" value="GPCR_Rhodpsn"/>
</dbReference>
<dbReference type="InterPro" id="IPR053093">
    <property type="entry name" value="GPCR-like"/>
</dbReference>
<accession>A0AAV2PU29</accession>
<evidence type="ECO:0000256" key="4">
    <source>
        <dbReference type="ARBA" id="ARBA00022989"/>
    </source>
</evidence>
<dbReference type="GO" id="GO:0004930">
    <property type="term" value="F:G protein-coupled receptor activity"/>
    <property type="evidence" value="ECO:0007669"/>
    <property type="project" value="UniProtKB-KW"/>
</dbReference>
<reference evidence="9 10" key="1">
    <citation type="submission" date="2024-05" db="EMBL/GenBank/DDBJ databases">
        <authorList>
            <person name="Wallberg A."/>
        </authorList>
    </citation>
    <scope>NUCLEOTIDE SEQUENCE [LARGE SCALE GENOMIC DNA]</scope>
</reference>
<evidence type="ECO:0000313" key="9">
    <source>
        <dbReference type="EMBL" id="CAL4064294.1"/>
    </source>
</evidence>
<dbReference type="SUPFAM" id="SSF81321">
    <property type="entry name" value="Family A G protein-coupled receptor-like"/>
    <property type="match status" value="1"/>
</dbReference>
<evidence type="ECO:0000313" key="10">
    <source>
        <dbReference type="Proteomes" id="UP001497623"/>
    </source>
</evidence>
<feature type="transmembrane region" description="Helical" evidence="7">
    <location>
        <begin position="143"/>
        <end position="163"/>
    </location>
</feature>
<dbReference type="Pfam" id="PF00001">
    <property type="entry name" value="7tm_1"/>
    <property type="match status" value="1"/>
</dbReference>
<dbReference type="PANTHER" id="PTHR47760:SF3">
    <property type="entry name" value="G-PROTEIN COUPLED RECEPTOR AH9.1-RELATED"/>
    <property type="match status" value="1"/>
</dbReference>
<dbReference type="Gene3D" id="1.20.1070.10">
    <property type="entry name" value="Rhodopsin 7-helix transmembrane proteins"/>
    <property type="match status" value="1"/>
</dbReference>
<organism evidence="9 10">
    <name type="scientific">Meganyctiphanes norvegica</name>
    <name type="common">Northern krill</name>
    <name type="synonym">Thysanopoda norvegica</name>
    <dbReference type="NCBI Taxonomy" id="48144"/>
    <lineage>
        <taxon>Eukaryota</taxon>
        <taxon>Metazoa</taxon>
        <taxon>Ecdysozoa</taxon>
        <taxon>Arthropoda</taxon>
        <taxon>Crustacea</taxon>
        <taxon>Multicrustacea</taxon>
        <taxon>Malacostraca</taxon>
        <taxon>Eumalacostraca</taxon>
        <taxon>Eucarida</taxon>
        <taxon>Euphausiacea</taxon>
        <taxon>Euphausiidae</taxon>
        <taxon>Meganyctiphanes</taxon>
    </lineage>
</organism>
<protein>
    <recommendedName>
        <fullName evidence="8">G-protein coupled receptors family 1 profile domain-containing protein</fullName>
    </recommendedName>
</protein>
<evidence type="ECO:0000256" key="5">
    <source>
        <dbReference type="ARBA" id="ARBA00023136"/>
    </source>
</evidence>
<feature type="transmembrane region" description="Helical" evidence="7">
    <location>
        <begin position="288"/>
        <end position="311"/>
    </location>
</feature>
<keyword evidence="3 6" id="KW-0812">Transmembrane</keyword>